<dbReference type="Gene3D" id="1.20.1260.10">
    <property type="match status" value="1"/>
</dbReference>
<comment type="caution">
    <text evidence="5">The sequence shown here is derived from an EMBL/GenBank/DDBJ whole genome shotgun (WGS) entry which is preliminary data.</text>
</comment>
<feature type="domain" description="Rubredoxin-like" evidence="3">
    <location>
        <begin position="148"/>
        <end position="181"/>
    </location>
</feature>
<dbReference type="PROSITE" id="PS50905">
    <property type="entry name" value="FERRITIN_LIKE"/>
    <property type="match status" value="1"/>
</dbReference>
<dbReference type="AlphaFoldDB" id="A0A0F9SWN1"/>
<dbReference type="InterPro" id="IPR048574">
    <property type="entry name" value="RUBY_RBDX"/>
</dbReference>
<dbReference type="InterPro" id="IPR009040">
    <property type="entry name" value="Ferritin-like_diiron"/>
</dbReference>
<evidence type="ECO:0000259" key="3">
    <source>
        <dbReference type="PROSITE" id="PS50903"/>
    </source>
</evidence>
<dbReference type="InterPro" id="IPR003251">
    <property type="entry name" value="Rr_diiron-bd_dom"/>
</dbReference>
<dbReference type="InterPro" id="IPR024934">
    <property type="entry name" value="Rubredoxin-like_dom"/>
</dbReference>
<dbReference type="Pfam" id="PF02915">
    <property type="entry name" value="Rubrerythrin"/>
    <property type="match status" value="1"/>
</dbReference>
<sequence>MHDMTAGNLRSAFGGESMAHLRYKIWGFKAEADKFPNVARLFRAISRAEQAHGTGHFKAMGDVAGAFLVASGGGFGLGSTSENLAGAIAGETFEINEMYPTYLEVAKMQDEKAAIKSINFALAAERIHADMYTRAKDAVDSGKDVELGPVQICTVCGHTIEGDLPDKCPICGSKKELYETFA</sequence>
<dbReference type="SUPFAM" id="SSF57802">
    <property type="entry name" value="Rubredoxin-like"/>
    <property type="match status" value="1"/>
</dbReference>
<evidence type="ECO:0000256" key="1">
    <source>
        <dbReference type="ARBA" id="ARBA00022448"/>
    </source>
</evidence>
<dbReference type="InterPro" id="IPR009078">
    <property type="entry name" value="Ferritin-like_SF"/>
</dbReference>
<accession>A0A0F9SWN1</accession>
<dbReference type="PROSITE" id="PS50903">
    <property type="entry name" value="RUBREDOXIN_LIKE"/>
    <property type="match status" value="1"/>
</dbReference>
<dbReference type="Pfam" id="PF21349">
    <property type="entry name" value="RUBY_RBDX"/>
    <property type="match status" value="1"/>
</dbReference>
<dbReference type="GO" id="GO:0005506">
    <property type="term" value="F:iron ion binding"/>
    <property type="evidence" value="ECO:0007669"/>
    <property type="project" value="InterPro"/>
</dbReference>
<keyword evidence="2" id="KW-0249">Electron transport</keyword>
<gene>
    <name evidence="5" type="ORF">LCGC14_0401910</name>
</gene>
<organism evidence="5">
    <name type="scientific">marine sediment metagenome</name>
    <dbReference type="NCBI Taxonomy" id="412755"/>
    <lineage>
        <taxon>unclassified sequences</taxon>
        <taxon>metagenomes</taxon>
        <taxon>ecological metagenomes</taxon>
    </lineage>
</organism>
<dbReference type="CDD" id="cd01041">
    <property type="entry name" value="Rubrerythrin"/>
    <property type="match status" value="1"/>
</dbReference>
<feature type="domain" description="Ferritin-like diiron" evidence="4">
    <location>
        <begin position="1"/>
        <end position="143"/>
    </location>
</feature>
<evidence type="ECO:0008006" key="6">
    <source>
        <dbReference type="Google" id="ProtNLM"/>
    </source>
</evidence>
<dbReference type="PANTHER" id="PTHR33746">
    <property type="entry name" value="RUBRERYTHRIN"/>
    <property type="match status" value="1"/>
</dbReference>
<dbReference type="Gene3D" id="2.20.28.10">
    <property type="match status" value="1"/>
</dbReference>
<dbReference type="InterPro" id="IPR012347">
    <property type="entry name" value="Ferritin-like"/>
</dbReference>
<evidence type="ECO:0000313" key="5">
    <source>
        <dbReference type="EMBL" id="KKN73295.1"/>
    </source>
</evidence>
<proteinExistence type="predicted"/>
<dbReference type="GO" id="GO:0016491">
    <property type="term" value="F:oxidoreductase activity"/>
    <property type="evidence" value="ECO:0007669"/>
    <property type="project" value="InterPro"/>
</dbReference>
<keyword evidence="1" id="KW-0813">Transport</keyword>
<dbReference type="PANTHER" id="PTHR33746:SF4">
    <property type="entry name" value="RUBRERYTHRIN"/>
    <property type="match status" value="1"/>
</dbReference>
<name>A0A0F9SWN1_9ZZZZ</name>
<dbReference type="SUPFAM" id="SSF47240">
    <property type="entry name" value="Ferritin-like"/>
    <property type="match status" value="1"/>
</dbReference>
<dbReference type="InterPro" id="IPR052753">
    <property type="entry name" value="Rbr2/Nigerythrin"/>
</dbReference>
<protein>
    <recommendedName>
        <fullName evidence="6">Rubredoxin-like domain-containing protein</fullName>
    </recommendedName>
</protein>
<evidence type="ECO:0000259" key="4">
    <source>
        <dbReference type="PROSITE" id="PS50905"/>
    </source>
</evidence>
<reference evidence="5" key="1">
    <citation type="journal article" date="2015" name="Nature">
        <title>Complex archaea that bridge the gap between prokaryotes and eukaryotes.</title>
        <authorList>
            <person name="Spang A."/>
            <person name="Saw J.H."/>
            <person name="Jorgensen S.L."/>
            <person name="Zaremba-Niedzwiedzka K."/>
            <person name="Martijn J."/>
            <person name="Lind A.E."/>
            <person name="van Eijk R."/>
            <person name="Schleper C."/>
            <person name="Guy L."/>
            <person name="Ettema T.J."/>
        </authorList>
    </citation>
    <scope>NUCLEOTIDE SEQUENCE</scope>
</reference>
<evidence type="ECO:0000256" key="2">
    <source>
        <dbReference type="ARBA" id="ARBA00022982"/>
    </source>
</evidence>
<dbReference type="EMBL" id="LAZR01000346">
    <property type="protein sequence ID" value="KKN73295.1"/>
    <property type="molecule type" value="Genomic_DNA"/>
</dbReference>